<gene>
    <name evidence="3" type="ORF">EVA68_03655</name>
</gene>
<comment type="similarity">
    <text evidence="1 2">Belongs to the UPF0178 family.</text>
</comment>
<dbReference type="Proteomes" id="UP000316199">
    <property type="component" value="Unassembled WGS sequence"/>
</dbReference>
<dbReference type="EMBL" id="SHAG01000009">
    <property type="protein sequence ID" value="RZO76648.1"/>
    <property type="molecule type" value="Genomic_DNA"/>
</dbReference>
<evidence type="ECO:0000313" key="4">
    <source>
        <dbReference type="Proteomes" id="UP000316199"/>
    </source>
</evidence>
<evidence type="ECO:0000313" key="3">
    <source>
        <dbReference type="EMBL" id="RZO76648.1"/>
    </source>
</evidence>
<dbReference type="PANTHER" id="PTHR35146:SF1">
    <property type="entry name" value="UPF0178 PROTEIN YAII"/>
    <property type="match status" value="1"/>
</dbReference>
<reference evidence="3 4" key="1">
    <citation type="submission" date="2019-02" db="EMBL/GenBank/DDBJ databases">
        <title>Prokaryotic population dynamics and viral predation in marine succession experiment using metagenomics: the confinement effect.</title>
        <authorList>
            <person name="Haro-Moreno J.M."/>
            <person name="Rodriguez-Valera F."/>
            <person name="Lopez-Perez M."/>
        </authorList>
    </citation>
    <scope>NUCLEOTIDE SEQUENCE [LARGE SCALE GENOMIC DNA]</scope>
    <source>
        <strain evidence="3">MED-G157</strain>
    </source>
</reference>
<proteinExistence type="inferred from homology"/>
<dbReference type="PANTHER" id="PTHR35146">
    <property type="entry name" value="UPF0178 PROTEIN YAII"/>
    <property type="match status" value="1"/>
</dbReference>
<name>A0A520S2E6_9GAMM</name>
<dbReference type="CDD" id="cd18720">
    <property type="entry name" value="PIN_YqxD-like"/>
    <property type="match status" value="1"/>
</dbReference>
<accession>A0A520S2E6</accession>
<dbReference type="Pfam" id="PF02639">
    <property type="entry name" value="DUF188"/>
    <property type="match status" value="1"/>
</dbReference>
<dbReference type="InterPro" id="IPR003791">
    <property type="entry name" value="UPF0178"/>
</dbReference>
<comment type="caution">
    <text evidence="3">The sequence shown here is derived from an EMBL/GenBank/DDBJ whole genome shotgun (WGS) entry which is preliminary data.</text>
</comment>
<protein>
    <recommendedName>
        <fullName evidence="2">UPF0178 protein EVA68_03655</fullName>
    </recommendedName>
</protein>
<organism evidence="3 4">
    <name type="scientific">OM182 bacterium</name>
    <dbReference type="NCBI Taxonomy" id="2510334"/>
    <lineage>
        <taxon>Bacteria</taxon>
        <taxon>Pseudomonadati</taxon>
        <taxon>Pseudomonadota</taxon>
        <taxon>Gammaproteobacteria</taxon>
        <taxon>OMG group</taxon>
        <taxon>OM182 clade</taxon>
    </lineage>
</organism>
<dbReference type="AlphaFoldDB" id="A0A520S2E6"/>
<evidence type="ECO:0000256" key="1">
    <source>
        <dbReference type="ARBA" id="ARBA00008522"/>
    </source>
</evidence>
<dbReference type="HAMAP" id="MF_00489">
    <property type="entry name" value="UPF0178"/>
    <property type="match status" value="1"/>
</dbReference>
<sequence length="151" mass="16905">MIFKIWVDADACPKVIKEILFRAATRTQTPITLVANNFIPTPKSKLIQFVQVPQGFDIADHEIIKRTNFNDLVITADIPLASELLAKGVRALNPRGELYTKENIGPHLNMRDFMDTMRSAGIQTKGPPPISLSDRQSFANALDTILRKEFA</sequence>
<dbReference type="NCBIfam" id="NF001095">
    <property type="entry name" value="PRK00124.1"/>
    <property type="match status" value="1"/>
</dbReference>
<evidence type="ECO:0000256" key="2">
    <source>
        <dbReference type="HAMAP-Rule" id="MF_00489"/>
    </source>
</evidence>